<evidence type="ECO:0000313" key="1">
    <source>
        <dbReference type="EMBL" id="OYQ43833.1"/>
    </source>
</evidence>
<dbReference type="PANTHER" id="PTHR33639:SF2">
    <property type="entry name" value="DUF393 DOMAIN-CONTAINING PROTEIN"/>
    <property type="match status" value="1"/>
</dbReference>
<dbReference type="InterPro" id="IPR007263">
    <property type="entry name" value="DCC1-like"/>
</dbReference>
<accession>A0A255ZQQ1</accession>
<keyword evidence="2" id="KW-1185">Reference proteome</keyword>
<dbReference type="InterPro" id="IPR052927">
    <property type="entry name" value="DCC_oxidoreductase"/>
</dbReference>
<name>A0A255ZQQ1_9FLAO</name>
<dbReference type="PANTHER" id="PTHR33639">
    <property type="entry name" value="THIOL-DISULFIDE OXIDOREDUCTASE DCC"/>
    <property type="match status" value="1"/>
</dbReference>
<dbReference type="Proteomes" id="UP000216035">
    <property type="component" value="Unassembled WGS sequence"/>
</dbReference>
<protein>
    <submittedName>
        <fullName evidence="1">Thiol-disulfide oxidoreductase</fullName>
    </submittedName>
</protein>
<evidence type="ECO:0000313" key="2">
    <source>
        <dbReference type="Proteomes" id="UP000216035"/>
    </source>
</evidence>
<sequence>MSESVVSRIPQGKKLILFDGVCTLCDSAVRYVITHDKKDEFRFASLQSDFGQQILKHIGIDNRQIDSIVLYEPHVAYYYKSAAALQIAKNLGGIFSLAGIFRIIPTGLANIVYDYVAKNRYKWYGKKEVCGIDDANLRYKIIA</sequence>
<proteinExistence type="predicted"/>
<gene>
    <name evidence="1" type="ORF">CHX27_08610</name>
</gene>
<dbReference type="EMBL" id="NOXX01000197">
    <property type="protein sequence ID" value="OYQ43833.1"/>
    <property type="molecule type" value="Genomic_DNA"/>
</dbReference>
<dbReference type="GO" id="GO:0015035">
    <property type="term" value="F:protein-disulfide reductase activity"/>
    <property type="evidence" value="ECO:0007669"/>
    <property type="project" value="InterPro"/>
</dbReference>
<dbReference type="RefSeq" id="WP_094486365.1">
    <property type="nucleotide sequence ID" value="NZ_NOXX01000197.1"/>
</dbReference>
<comment type="caution">
    <text evidence="1">The sequence shown here is derived from an EMBL/GenBank/DDBJ whole genome shotgun (WGS) entry which is preliminary data.</text>
</comment>
<dbReference type="AlphaFoldDB" id="A0A255ZQQ1"/>
<reference evidence="1 2" key="1">
    <citation type="submission" date="2017-07" db="EMBL/GenBank/DDBJ databases">
        <title>Flavobacterium cyanobacteriorum sp. nov., isolated from cyanobacterial aggregates in a eutrophic lake.</title>
        <authorList>
            <person name="Cai H."/>
        </authorList>
    </citation>
    <scope>NUCLEOTIDE SEQUENCE [LARGE SCALE GENOMIC DNA]</scope>
    <source>
        <strain evidence="1 2">TH167</strain>
    </source>
</reference>
<dbReference type="OrthoDB" id="9785438at2"/>
<organism evidence="1 2">
    <name type="scientific">Flavobacterium aurantiibacter</name>
    <dbReference type="NCBI Taxonomy" id="2023067"/>
    <lineage>
        <taxon>Bacteria</taxon>
        <taxon>Pseudomonadati</taxon>
        <taxon>Bacteroidota</taxon>
        <taxon>Flavobacteriia</taxon>
        <taxon>Flavobacteriales</taxon>
        <taxon>Flavobacteriaceae</taxon>
        <taxon>Flavobacterium</taxon>
    </lineage>
</organism>
<dbReference type="Pfam" id="PF04134">
    <property type="entry name" value="DCC1-like"/>
    <property type="match status" value="1"/>
</dbReference>